<reference evidence="2 3" key="1">
    <citation type="journal article" date="2016" name="Nat. Commun.">
        <title>Thousands of microbial genomes shed light on interconnected biogeochemical processes in an aquifer system.</title>
        <authorList>
            <person name="Anantharaman K."/>
            <person name="Brown C.T."/>
            <person name="Hug L.A."/>
            <person name="Sharon I."/>
            <person name="Castelle C.J."/>
            <person name="Probst A.J."/>
            <person name="Thomas B.C."/>
            <person name="Singh A."/>
            <person name="Wilkins M.J."/>
            <person name="Karaoz U."/>
            <person name="Brodie E.L."/>
            <person name="Williams K.H."/>
            <person name="Hubbard S.S."/>
            <person name="Banfield J.F."/>
        </authorList>
    </citation>
    <scope>NUCLEOTIDE SEQUENCE [LARGE SCALE GENOMIC DNA]</scope>
</reference>
<dbReference type="Proteomes" id="UP000178106">
    <property type="component" value="Unassembled WGS sequence"/>
</dbReference>
<name>A0A1G2DZZ0_9BACT</name>
<protein>
    <recommendedName>
        <fullName evidence="4">Type 4 fimbrial biogenesis protein PilX N-terminal domain-containing protein</fullName>
    </recommendedName>
</protein>
<accession>A0A1G2DZZ0</accession>
<evidence type="ECO:0000313" key="2">
    <source>
        <dbReference type="EMBL" id="OGZ18640.1"/>
    </source>
</evidence>
<gene>
    <name evidence="2" type="ORF">A2494_01380</name>
</gene>
<organism evidence="2 3">
    <name type="scientific">Candidatus Lloydbacteria bacterium RIFOXYC12_FULL_46_25</name>
    <dbReference type="NCBI Taxonomy" id="1798670"/>
    <lineage>
        <taxon>Bacteria</taxon>
        <taxon>Candidatus Lloydiibacteriota</taxon>
    </lineage>
</organism>
<feature type="region of interest" description="Disordered" evidence="1">
    <location>
        <begin position="203"/>
        <end position="223"/>
    </location>
</feature>
<dbReference type="EMBL" id="MHLU01000081">
    <property type="protein sequence ID" value="OGZ18640.1"/>
    <property type="molecule type" value="Genomic_DNA"/>
</dbReference>
<evidence type="ECO:0008006" key="4">
    <source>
        <dbReference type="Google" id="ProtNLM"/>
    </source>
</evidence>
<sequence>MKRKKYIASQSAKGALLLELLIVISLLAIILSVGSQAVFVSLQSSKISGERDVAVGLASEALEATRGVAEEKWQNVFGLTKGSQYHPVSSGNKWILTASSENIALNSANYTRYIVIQNVCREANPNTRNVTGITDTNGTLATCTASGGVYDPSTQKVVVTVSWPNADPVTISEYFLRWRNKVCQQTDWSGGASSGAKNCPDTTYGGIDPAGEIDTSGGTLKLQ</sequence>
<evidence type="ECO:0000313" key="3">
    <source>
        <dbReference type="Proteomes" id="UP000178106"/>
    </source>
</evidence>
<proteinExistence type="predicted"/>
<dbReference type="AlphaFoldDB" id="A0A1G2DZZ0"/>
<evidence type="ECO:0000256" key="1">
    <source>
        <dbReference type="SAM" id="MobiDB-lite"/>
    </source>
</evidence>
<comment type="caution">
    <text evidence="2">The sequence shown here is derived from an EMBL/GenBank/DDBJ whole genome shotgun (WGS) entry which is preliminary data.</text>
</comment>